<evidence type="ECO:0000313" key="1">
    <source>
        <dbReference type="EMBL" id="SNS96975.1"/>
    </source>
</evidence>
<dbReference type="Proteomes" id="UP000198415">
    <property type="component" value="Unassembled WGS sequence"/>
</dbReference>
<proteinExistence type="predicted"/>
<name>A0A239ITW2_9ACTN</name>
<dbReference type="AlphaFoldDB" id="A0A239ITW2"/>
<sequence length="113" mass="12038">MDHVVMAEIVEIHVPLVPTEGLAPGAYPFPWIDQVEDLLAGLEEEGTVEVYDDGEEYGDVYIFFITGADEAALLSAASRVAVLGGVPAGTFAIITDDEASEFGMGRRVDLPVP</sequence>
<keyword evidence="2" id="KW-1185">Reference proteome</keyword>
<reference evidence="1 2" key="1">
    <citation type="submission" date="2017-06" db="EMBL/GenBank/DDBJ databases">
        <authorList>
            <person name="Kim H.J."/>
            <person name="Triplett B.A."/>
        </authorList>
    </citation>
    <scope>NUCLEOTIDE SEQUENCE [LARGE SCALE GENOMIC DNA]</scope>
    <source>
        <strain evidence="1 2">DSM 43151</strain>
    </source>
</reference>
<dbReference type="EMBL" id="FZNR01000031">
    <property type="protein sequence ID" value="SNS96975.1"/>
    <property type="molecule type" value="Genomic_DNA"/>
</dbReference>
<organism evidence="1 2">
    <name type="scientific">Actinoplanes regularis</name>
    <dbReference type="NCBI Taxonomy" id="52697"/>
    <lineage>
        <taxon>Bacteria</taxon>
        <taxon>Bacillati</taxon>
        <taxon>Actinomycetota</taxon>
        <taxon>Actinomycetes</taxon>
        <taxon>Micromonosporales</taxon>
        <taxon>Micromonosporaceae</taxon>
        <taxon>Actinoplanes</taxon>
    </lineage>
</organism>
<protein>
    <submittedName>
        <fullName evidence="1">Uncharacterized protein</fullName>
    </submittedName>
</protein>
<gene>
    <name evidence="1" type="ORF">SAMN06264365_1313</name>
</gene>
<accession>A0A239ITW2</accession>
<evidence type="ECO:0000313" key="2">
    <source>
        <dbReference type="Proteomes" id="UP000198415"/>
    </source>
</evidence>